<gene>
    <name evidence="10" type="primary">pheA</name>
    <name evidence="13" type="ORF">ATE34_06625</name>
</gene>
<dbReference type="PROSITE" id="PS00858">
    <property type="entry name" value="PREPHENATE_DEHYDR_2"/>
    <property type="match status" value="1"/>
</dbReference>
<dbReference type="FunFam" id="3.30.70.260:FF:000012">
    <property type="entry name" value="Prephenate dehydratase"/>
    <property type="match status" value="1"/>
</dbReference>
<organism evidence="13 14">
    <name type="scientific">Streptococcus oralis subsp. tigurinus</name>
    <dbReference type="NCBI Taxonomy" id="1077464"/>
    <lineage>
        <taxon>Bacteria</taxon>
        <taxon>Bacillati</taxon>
        <taxon>Bacillota</taxon>
        <taxon>Bacilli</taxon>
        <taxon>Lactobacillales</taxon>
        <taxon>Streptococcaceae</taxon>
        <taxon>Streptococcus</taxon>
    </lineage>
</organism>
<dbReference type="EMBL" id="LNVF01000005">
    <property type="protein sequence ID" value="ORJ28283.1"/>
    <property type="molecule type" value="Genomic_DNA"/>
</dbReference>
<reference evidence="13 14" key="1">
    <citation type="journal article" date="2016" name="PLoS ONE">
        <title>Comparative Genomics Analysis of Streptococcus tigurinus Strains Identifies Genetic Elements Specifically and Uniquely Present in Highly Virulent Strains.</title>
        <authorList>
            <person name="Diene S.M."/>
            <person name="Francois P."/>
            <person name="Zbinden A."/>
            <person name="Entenza J.M."/>
            <person name="Resch G."/>
        </authorList>
    </citation>
    <scope>NUCLEOTIDE SEQUENCE [LARGE SCALE GENOMIC DNA]</scope>
    <source>
        <strain evidence="13 14">AZ_8</strain>
    </source>
</reference>
<dbReference type="Gene3D" id="3.40.190.10">
    <property type="entry name" value="Periplasmic binding protein-like II"/>
    <property type="match status" value="2"/>
</dbReference>
<evidence type="ECO:0000259" key="11">
    <source>
        <dbReference type="PROSITE" id="PS51171"/>
    </source>
</evidence>
<dbReference type="eggNOG" id="COG0077">
    <property type="taxonomic scope" value="Bacteria"/>
</dbReference>
<dbReference type="InterPro" id="IPR002912">
    <property type="entry name" value="ACT_dom"/>
</dbReference>
<sequence>MKIAYLGPKGSFSHHVVQTAFPKEELQAFSNITDVIKAYEQGLVDYSVVPVENSIEGSVHETLDYLFHQARIQAVAEIVQPIHQQLMVVSGQSKIEKIFSHPQALAQGKKFIEAHYPEAQLEVTASTAYAARFIAEHPDQPFAAIAPRNSAAEYGLELIAEDIQEMEANFTRFWVLGSEIPMIPLNSQAEKMSLALTLPDNLPGALYKALSTFAWRGIDLTKIESRPLKTALGEYFFIIDIDYSDKELIHFARQELEAIGIQHKILGTYPIFTITDIEKESQ</sequence>
<evidence type="ECO:0000256" key="3">
    <source>
        <dbReference type="ARBA" id="ARBA00021872"/>
    </source>
</evidence>
<dbReference type="GO" id="GO:0009094">
    <property type="term" value="P:L-phenylalanine biosynthetic process"/>
    <property type="evidence" value="ECO:0007669"/>
    <property type="project" value="UniProtKB-UniPathway"/>
</dbReference>
<feature type="domain" description="Prephenate dehydratase" evidence="11">
    <location>
        <begin position="2"/>
        <end position="178"/>
    </location>
</feature>
<dbReference type="PANTHER" id="PTHR21022:SF19">
    <property type="entry name" value="PREPHENATE DEHYDRATASE-RELATED"/>
    <property type="match status" value="1"/>
</dbReference>
<dbReference type="FunFam" id="3.40.190.10:FF:000034">
    <property type="entry name" value="Chorismate mutase/prephenate dehydratase"/>
    <property type="match status" value="1"/>
</dbReference>
<dbReference type="CDD" id="cd13633">
    <property type="entry name" value="PBP2_Sa-PDT_like"/>
    <property type="match status" value="1"/>
</dbReference>
<evidence type="ECO:0000256" key="8">
    <source>
        <dbReference type="ARBA" id="ARBA00047848"/>
    </source>
</evidence>
<evidence type="ECO:0000256" key="7">
    <source>
        <dbReference type="ARBA" id="ARBA00023239"/>
    </source>
</evidence>
<evidence type="ECO:0000256" key="9">
    <source>
        <dbReference type="PIRSR" id="PIRSR001500-2"/>
    </source>
</evidence>
<dbReference type="GO" id="GO:0004664">
    <property type="term" value="F:prephenate dehydratase activity"/>
    <property type="evidence" value="ECO:0007669"/>
    <property type="project" value="UniProtKB-UniRule"/>
</dbReference>
<evidence type="ECO:0000256" key="4">
    <source>
        <dbReference type="ARBA" id="ARBA00022605"/>
    </source>
</evidence>
<dbReference type="InterPro" id="IPR001086">
    <property type="entry name" value="Preph_deHydtase"/>
</dbReference>
<dbReference type="Pfam" id="PF00800">
    <property type="entry name" value="PDT"/>
    <property type="match status" value="1"/>
</dbReference>
<dbReference type="NCBIfam" id="NF008865">
    <property type="entry name" value="PRK11898.1"/>
    <property type="match status" value="1"/>
</dbReference>
<proteinExistence type="predicted"/>
<dbReference type="PANTHER" id="PTHR21022">
    <property type="entry name" value="PREPHENATE DEHYDRATASE P PROTEIN"/>
    <property type="match status" value="1"/>
</dbReference>
<evidence type="ECO:0000256" key="6">
    <source>
        <dbReference type="ARBA" id="ARBA00023222"/>
    </source>
</evidence>
<dbReference type="CDD" id="cd04905">
    <property type="entry name" value="ACT_CM-PDT"/>
    <property type="match status" value="1"/>
</dbReference>
<dbReference type="FunFam" id="3.40.190.10:FF:000064">
    <property type="entry name" value="Prephenate dehydratase"/>
    <property type="match status" value="1"/>
</dbReference>
<comment type="caution">
    <text evidence="13">The sequence shown here is derived from an EMBL/GenBank/DDBJ whole genome shotgun (WGS) entry which is preliminary data.</text>
</comment>
<evidence type="ECO:0000256" key="2">
    <source>
        <dbReference type="ARBA" id="ARBA00013147"/>
    </source>
</evidence>
<keyword evidence="7 10" id="KW-0456">Lyase</keyword>
<dbReference type="InterPro" id="IPR018528">
    <property type="entry name" value="Preph_deHydtase_CS"/>
</dbReference>
<dbReference type="RefSeq" id="WP_084911436.1">
    <property type="nucleotide sequence ID" value="NZ_LNVF01000005.1"/>
</dbReference>
<keyword evidence="4 10" id="KW-0028">Amino-acid biosynthesis</keyword>
<feature type="domain" description="ACT" evidence="12">
    <location>
        <begin position="194"/>
        <end position="270"/>
    </location>
</feature>
<dbReference type="PROSITE" id="PS51171">
    <property type="entry name" value="PREPHENATE_DEHYDR_3"/>
    <property type="match status" value="1"/>
</dbReference>
<keyword evidence="5 10" id="KW-0057">Aromatic amino acid biosynthesis</keyword>
<dbReference type="Gene3D" id="3.30.70.260">
    <property type="match status" value="1"/>
</dbReference>
<comment type="catalytic activity">
    <reaction evidence="8 10">
        <text>prephenate + H(+) = 3-phenylpyruvate + CO2 + H2O</text>
        <dbReference type="Rhea" id="RHEA:21648"/>
        <dbReference type="ChEBI" id="CHEBI:15377"/>
        <dbReference type="ChEBI" id="CHEBI:15378"/>
        <dbReference type="ChEBI" id="CHEBI:16526"/>
        <dbReference type="ChEBI" id="CHEBI:18005"/>
        <dbReference type="ChEBI" id="CHEBI:29934"/>
        <dbReference type="EC" id="4.2.1.51"/>
    </reaction>
</comment>
<dbReference type="InterPro" id="IPR008242">
    <property type="entry name" value="Chor_mutase/pphenate_deHydtase"/>
</dbReference>
<comment type="pathway">
    <text evidence="1 10">Amino-acid biosynthesis; L-phenylalanine biosynthesis; phenylpyruvate from prephenate: step 1/1.</text>
</comment>
<accession>A0A1X0WND5</accession>
<evidence type="ECO:0000259" key="12">
    <source>
        <dbReference type="PROSITE" id="PS51671"/>
    </source>
</evidence>
<dbReference type="SUPFAM" id="SSF53850">
    <property type="entry name" value="Periplasmic binding protein-like II"/>
    <property type="match status" value="1"/>
</dbReference>
<evidence type="ECO:0000256" key="10">
    <source>
        <dbReference type="RuleBase" id="RU361254"/>
    </source>
</evidence>
<dbReference type="EC" id="4.2.1.51" evidence="2 10"/>
<evidence type="ECO:0000256" key="1">
    <source>
        <dbReference type="ARBA" id="ARBA00004741"/>
    </source>
</evidence>
<evidence type="ECO:0000313" key="14">
    <source>
        <dbReference type="Proteomes" id="UP000192428"/>
    </source>
</evidence>
<dbReference type="PROSITE" id="PS51671">
    <property type="entry name" value="ACT"/>
    <property type="match status" value="1"/>
</dbReference>
<dbReference type="PIRSF" id="PIRSF001500">
    <property type="entry name" value="Chor_mut_pdt_Ppr"/>
    <property type="match status" value="1"/>
</dbReference>
<feature type="site" description="Essential for prephenate dehydratase activity" evidence="9">
    <location>
        <position position="171"/>
    </location>
</feature>
<dbReference type="UniPathway" id="UPA00121">
    <property type="reaction ID" value="UER00345"/>
</dbReference>
<protein>
    <recommendedName>
        <fullName evidence="3 10">Prephenate dehydratase</fullName>
        <shortName evidence="10">PDT</shortName>
        <ecNumber evidence="2 10">4.2.1.51</ecNumber>
    </recommendedName>
</protein>
<keyword evidence="6 10" id="KW-0584">Phenylalanine biosynthesis</keyword>
<name>A0A1X0WND5_STROR</name>
<dbReference type="Proteomes" id="UP000192428">
    <property type="component" value="Unassembled WGS sequence"/>
</dbReference>
<evidence type="ECO:0000313" key="13">
    <source>
        <dbReference type="EMBL" id="ORJ28283.1"/>
    </source>
</evidence>
<dbReference type="SUPFAM" id="SSF55021">
    <property type="entry name" value="ACT-like"/>
    <property type="match status" value="1"/>
</dbReference>
<evidence type="ECO:0000256" key="5">
    <source>
        <dbReference type="ARBA" id="ARBA00023141"/>
    </source>
</evidence>
<dbReference type="AlphaFoldDB" id="A0A1X0WND5"/>
<dbReference type="GO" id="GO:0005737">
    <property type="term" value="C:cytoplasm"/>
    <property type="evidence" value="ECO:0007669"/>
    <property type="project" value="TreeGrafter"/>
</dbReference>
<dbReference type="InterPro" id="IPR045865">
    <property type="entry name" value="ACT-like_dom_sf"/>
</dbReference>